<sequence>MGRTDVFSDFFESLVRKGSQFAFNYELKQLVSSIYSIATQAVGTRGFESYKAIGYVDKEKEAM</sequence>
<comment type="caution">
    <text evidence="1">The sequence shown here is derived from an EMBL/GenBank/DDBJ whole genome shotgun (WGS) entry which is preliminary data.</text>
</comment>
<evidence type="ECO:0000313" key="1">
    <source>
        <dbReference type="EMBL" id="CAL1264677.1"/>
    </source>
</evidence>
<dbReference type="Proteomes" id="UP001497382">
    <property type="component" value="Unassembled WGS sequence"/>
</dbReference>
<organism evidence="1 2">
    <name type="scientific">Larinioides sclopetarius</name>
    <dbReference type="NCBI Taxonomy" id="280406"/>
    <lineage>
        <taxon>Eukaryota</taxon>
        <taxon>Metazoa</taxon>
        <taxon>Ecdysozoa</taxon>
        <taxon>Arthropoda</taxon>
        <taxon>Chelicerata</taxon>
        <taxon>Arachnida</taxon>
        <taxon>Araneae</taxon>
        <taxon>Araneomorphae</taxon>
        <taxon>Entelegynae</taxon>
        <taxon>Araneoidea</taxon>
        <taxon>Araneidae</taxon>
        <taxon>Larinioides</taxon>
    </lineage>
</organism>
<protein>
    <submittedName>
        <fullName evidence="1">Uncharacterized protein</fullName>
    </submittedName>
</protein>
<keyword evidence="2" id="KW-1185">Reference proteome</keyword>
<name>A0AAV1Z2R7_9ARAC</name>
<dbReference type="EMBL" id="CAXIEN010000014">
    <property type="protein sequence ID" value="CAL1264677.1"/>
    <property type="molecule type" value="Genomic_DNA"/>
</dbReference>
<gene>
    <name evidence="1" type="ORF">LARSCL_LOCUS2103</name>
</gene>
<proteinExistence type="predicted"/>
<feature type="non-terminal residue" evidence="1">
    <location>
        <position position="63"/>
    </location>
</feature>
<evidence type="ECO:0000313" key="2">
    <source>
        <dbReference type="Proteomes" id="UP001497382"/>
    </source>
</evidence>
<accession>A0AAV1Z2R7</accession>
<dbReference type="AlphaFoldDB" id="A0AAV1Z2R7"/>
<reference evidence="1 2" key="1">
    <citation type="submission" date="2024-04" db="EMBL/GenBank/DDBJ databases">
        <authorList>
            <person name="Rising A."/>
            <person name="Reimegard J."/>
            <person name="Sonavane S."/>
            <person name="Akerstrom W."/>
            <person name="Nylinder S."/>
            <person name="Hedman E."/>
            <person name="Kallberg Y."/>
        </authorList>
    </citation>
    <scope>NUCLEOTIDE SEQUENCE [LARGE SCALE GENOMIC DNA]</scope>
</reference>